<dbReference type="GO" id="GO:0042744">
    <property type="term" value="P:hydrogen peroxide catabolic process"/>
    <property type="evidence" value="ECO:0007669"/>
    <property type="project" value="TreeGrafter"/>
</dbReference>
<feature type="non-terminal residue" evidence="4">
    <location>
        <position position="170"/>
    </location>
</feature>
<sequence>AAGAPVVDNNNVVTAGPRGPMLLQDVWFLEKLAHFDREVIPERRMHAKGSGAYGKLTITRDITRYTRAKLFAEIGKTTDLFLRFSTVAGERGAADAERDIRGFSIKFYTEEGNWDLVGNNTPIFYLRDPLKFPDLNHVVKRDPRTNLRNPTWKWDFFSLLPETLHQLTID</sequence>
<evidence type="ECO:0000313" key="4">
    <source>
        <dbReference type="EMBL" id="MBH9702802.1"/>
    </source>
</evidence>
<feature type="non-terminal residue" evidence="4">
    <location>
        <position position="1"/>
    </location>
</feature>
<evidence type="ECO:0000259" key="3">
    <source>
        <dbReference type="SMART" id="SM01060"/>
    </source>
</evidence>
<dbReference type="EMBL" id="JAEDXG010000220">
    <property type="protein sequence ID" value="MBH9702802.1"/>
    <property type="molecule type" value="Genomic_DNA"/>
</dbReference>
<comment type="function">
    <text evidence="1">Decomposes hydrogen peroxide into water and oxygen; serves to protect cells from the toxic effects of hydrogen peroxide.</text>
</comment>
<dbReference type="PANTHER" id="PTHR11465">
    <property type="entry name" value="CATALASE"/>
    <property type="match status" value="1"/>
</dbReference>
<dbReference type="AlphaFoldDB" id="A0A8I1B3W9"/>
<evidence type="ECO:0000313" key="5">
    <source>
        <dbReference type="Proteomes" id="UP000645612"/>
    </source>
</evidence>
<dbReference type="EC" id="1.11.1.6" evidence="2"/>
<dbReference type="GO" id="GO:0005737">
    <property type="term" value="C:cytoplasm"/>
    <property type="evidence" value="ECO:0007669"/>
    <property type="project" value="TreeGrafter"/>
</dbReference>
<comment type="caution">
    <text evidence="4">The sequence shown here is derived from an EMBL/GenBank/DDBJ whole genome shotgun (WGS) entry which is preliminary data.</text>
</comment>
<proteinExistence type="predicted"/>
<dbReference type="Pfam" id="PF00199">
    <property type="entry name" value="Catalase"/>
    <property type="match status" value="1"/>
</dbReference>
<protein>
    <recommendedName>
        <fullName evidence="2">catalase</fullName>
        <ecNumber evidence="2">1.11.1.6</ecNumber>
    </recommendedName>
</protein>
<dbReference type="SUPFAM" id="SSF56634">
    <property type="entry name" value="Heme-dependent catalase-like"/>
    <property type="match status" value="1"/>
</dbReference>
<dbReference type="GO" id="GO:0020037">
    <property type="term" value="F:heme binding"/>
    <property type="evidence" value="ECO:0007669"/>
    <property type="project" value="InterPro"/>
</dbReference>
<dbReference type="InterPro" id="IPR024708">
    <property type="entry name" value="Catalase_AS"/>
</dbReference>
<reference evidence="4" key="1">
    <citation type="submission" date="2020-12" db="EMBL/GenBank/DDBJ databases">
        <title>Burkholderia cepacia complex in Mexico.</title>
        <authorList>
            <person name="Estrada P."/>
        </authorList>
    </citation>
    <scope>NUCLEOTIDE SEQUENCE</scope>
    <source>
        <strain evidence="4">871</strain>
    </source>
</reference>
<dbReference type="PRINTS" id="PR00067">
    <property type="entry name" value="CATALASE"/>
</dbReference>
<organism evidence="4 5">
    <name type="scientific">Burkholderia cepacia</name>
    <name type="common">Pseudomonas cepacia</name>
    <dbReference type="NCBI Taxonomy" id="292"/>
    <lineage>
        <taxon>Bacteria</taxon>
        <taxon>Pseudomonadati</taxon>
        <taxon>Pseudomonadota</taxon>
        <taxon>Betaproteobacteria</taxon>
        <taxon>Burkholderiales</taxon>
        <taxon>Burkholderiaceae</taxon>
        <taxon>Burkholderia</taxon>
        <taxon>Burkholderia cepacia complex</taxon>
    </lineage>
</organism>
<feature type="domain" description="Catalase core" evidence="3">
    <location>
        <begin position="1"/>
        <end position="170"/>
    </location>
</feature>
<dbReference type="GO" id="GO:0004096">
    <property type="term" value="F:catalase activity"/>
    <property type="evidence" value="ECO:0007669"/>
    <property type="project" value="UniProtKB-EC"/>
</dbReference>
<dbReference type="InterPro" id="IPR011614">
    <property type="entry name" value="Catalase_core"/>
</dbReference>
<dbReference type="InterPro" id="IPR018028">
    <property type="entry name" value="Catalase"/>
</dbReference>
<accession>A0A8I1B3W9</accession>
<keyword evidence="4" id="KW-0560">Oxidoreductase</keyword>
<evidence type="ECO:0000256" key="2">
    <source>
        <dbReference type="ARBA" id="ARBA00012314"/>
    </source>
</evidence>
<dbReference type="InterPro" id="IPR020835">
    <property type="entry name" value="Catalase_sf"/>
</dbReference>
<gene>
    <name evidence="4" type="primary">katA</name>
    <name evidence="4" type="ORF">JAO13_41010</name>
</gene>
<dbReference type="PANTHER" id="PTHR11465:SF61">
    <property type="entry name" value="CATALASE"/>
    <property type="match status" value="1"/>
</dbReference>
<dbReference type="GO" id="GO:0042542">
    <property type="term" value="P:response to hydrogen peroxide"/>
    <property type="evidence" value="ECO:0007669"/>
    <property type="project" value="TreeGrafter"/>
</dbReference>
<evidence type="ECO:0000256" key="1">
    <source>
        <dbReference type="ARBA" id="ARBA00002974"/>
    </source>
</evidence>
<keyword evidence="4" id="KW-0575">Peroxidase</keyword>
<dbReference type="SMART" id="SM01060">
    <property type="entry name" value="Catalase"/>
    <property type="match status" value="1"/>
</dbReference>
<name>A0A8I1B3W9_BURCE</name>
<dbReference type="PROSITE" id="PS00438">
    <property type="entry name" value="CATALASE_2"/>
    <property type="match status" value="1"/>
</dbReference>
<dbReference type="Gene3D" id="2.40.180.10">
    <property type="entry name" value="Catalase core domain"/>
    <property type="match status" value="1"/>
</dbReference>
<dbReference type="PROSITE" id="PS51402">
    <property type="entry name" value="CATALASE_3"/>
    <property type="match status" value="1"/>
</dbReference>
<dbReference type="Proteomes" id="UP000645612">
    <property type="component" value="Unassembled WGS sequence"/>
</dbReference>